<dbReference type="RefSeq" id="WP_065790253.1">
    <property type="nucleotide sequence ID" value="NZ_MAUJ01000002.1"/>
</dbReference>
<reference evidence="2" key="1">
    <citation type="submission" date="2016-07" db="EMBL/GenBank/DDBJ databases">
        <authorList>
            <person name="Florea S."/>
            <person name="Webb J.S."/>
            <person name="Jaromczyk J."/>
            <person name="Schardl C.L."/>
        </authorList>
    </citation>
    <scope>NUCLEOTIDE SEQUENCE [LARGE SCALE GENOMIC DNA]</scope>
    <source>
        <strain evidence="2">IPB1</strain>
    </source>
</reference>
<evidence type="ECO:0000313" key="1">
    <source>
        <dbReference type="EMBL" id="OCQ22048.1"/>
    </source>
</evidence>
<evidence type="ECO:0000313" key="2">
    <source>
        <dbReference type="Proteomes" id="UP000093366"/>
    </source>
</evidence>
<gene>
    <name evidence="1" type="ORF">A7985_09610</name>
</gene>
<proteinExistence type="predicted"/>
<protein>
    <submittedName>
        <fullName evidence="1">Uncharacterized protein</fullName>
    </submittedName>
</protein>
<dbReference type="Proteomes" id="UP000093366">
    <property type="component" value="Unassembled WGS sequence"/>
</dbReference>
<name>A0A1C0TS05_9GAMM</name>
<comment type="caution">
    <text evidence="1">The sequence shown here is derived from an EMBL/GenBank/DDBJ whole genome shotgun (WGS) entry which is preliminary data.</text>
</comment>
<dbReference type="AlphaFoldDB" id="A0A1C0TS05"/>
<organism evidence="1 2">
    <name type="scientific">Pseudoalteromonas luteoviolacea</name>
    <dbReference type="NCBI Taxonomy" id="43657"/>
    <lineage>
        <taxon>Bacteria</taxon>
        <taxon>Pseudomonadati</taxon>
        <taxon>Pseudomonadota</taxon>
        <taxon>Gammaproteobacteria</taxon>
        <taxon>Alteromonadales</taxon>
        <taxon>Pseudoalteromonadaceae</taxon>
        <taxon>Pseudoalteromonas</taxon>
    </lineage>
</organism>
<sequence>MLEGTQPDASCLVVGTRCLELEHLQPFYVVDLAGCQVIVMVLFVRGKMDNPFGVVLVLFSASLVI</sequence>
<dbReference type="EMBL" id="MAUJ01000002">
    <property type="protein sequence ID" value="OCQ22048.1"/>
    <property type="molecule type" value="Genomic_DNA"/>
</dbReference>
<accession>A0A1C0TS05</accession>